<feature type="transmembrane region" description="Helical" evidence="2">
    <location>
        <begin position="141"/>
        <end position="165"/>
    </location>
</feature>
<keyword evidence="1" id="KW-0175">Coiled coil</keyword>
<dbReference type="EMBL" id="JACHXK010000030">
    <property type="protein sequence ID" value="MBB3114369.1"/>
    <property type="molecule type" value="Genomic_DNA"/>
</dbReference>
<feature type="transmembrane region" description="Helical" evidence="2">
    <location>
        <begin position="454"/>
        <end position="473"/>
    </location>
</feature>
<feature type="transmembrane region" description="Helical" evidence="2">
    <location>
        <begin position="85"/>
        <end position="102"/>
    </location>
</feature>
<evidence type="ECO:0000313" key="4">
    <source>
        <dbReference type="Proteomes" id="UP000570361"/>
    </source>
</evidence>
<reference evidence="3 4" key="1">
    <citation type="submission" date="2020-08" db="EMBL/GenBank/DDBJ databases">
        <title>Genomic Encyclopedia of Type Strains, Phase III (KMG-III): the genomes of soil and plant-associated and newly described type strains.</title>
        <authorList>
            <person name="Whitman W."/>
        </authorList>
    </citation>
    <scope>NUCLEOTIDE SEQUENCE [LARGE SCALE GENOMIC DNA]</scope>
    <source>
        <strain evidence="3 4">CECT 5862</strain>
    </source>
</reference>
<protein>
    <submittedName>
        <fullName evidence="3">Putative membrane protein</fullName>
    </submittedName>
</protein>
<feature type="transmembrane region" description="Helical" evidence="2">
    <location>
        <begin position="295"/>
        <end position="312"/>
    </location>
</feature>
<feature type="transmembrane region" description="Helical" evidence="2">
    <location>
        <begin position="394"/>
        <end position="411"/>
    </location>
</feature>
<feature type="transmembrane region" description="Helical" evidence="2">
    <location>
        <begin position="485"/>
        <end position="503"/>
    </location>
</feature>
<organism evidence="3 4">
    <name type="scientific">Paenibacillus phyllosphaerae</name>
    <dbReference type="NCBI Taxonomy" id="274593"/>
    <lineage>
        <taxon>Bacteria</taxon>
        <taxon>Bacillati</taxon>
        <taxon>Bacillota</taxon>
        <taxon>Bacilli</taxon>
        <taxon>Bacillales</taxon>
        <taxon>Paenibacillaceae</taxon>
        <taxon>Paenibacillus</taxon>
    </lineage>
</organism>
<dbReference type="PANTHER" id="PTHR38434:SF1">
    <property type="entry name" value="BLL2549 PROTEIN"/>
    <property type="match status" value="1"/>
</dbReference>
<keyword evidence="4" id="KW-1185">Reference proteome</keyword>
<feature type="transmembrane region" description="Helical" evidence="2">
    <location>
        <begin position="244"/>
        <end position="262"/>
    </location>
</feature>
<feature type="transmembrane region" description="Helical" evidence="2">
    <location>
        <begin position="368"/>
        <end position="387"/>
    </location>
</feature>
<dbReference type="AlphaFoldDB" id="A0A7W5B555"/>
<name>A0A7W5B555_9BACL</name>
<evidence type="ECO:0000256" key="1">
    <source>
        <dbReference type="SAM" id="Coils"/>
    </source>
</evidence>
<dbReference type="PANTHER" id="PTHR38434">
    <property type="entry name" value="BLL2549 PROTEIN"/>
    <property type="match status" value="1"/>
</dbReference>
<keyword evidence="2" id="KW-0812">Transmembrane</keyword>
<keyword evidence="2" id="KW-0472">Membrane</keyword>
<feature type="transmembrane region" description="Helical" evidence="2">
    <location>
        <begin position="114"/>
        <end position="132"/>
    </location>
</feature>
<sequence length="560" mass="61211">MLILNISDRIEGLERRVSELEHEVAELKRSQGSAAPVFKQGLAAPLSAAAPNLATSPHKLEEAAYPGVHAKPAAKDWEHLITRVWLPRVFMFVLLIGIIWGFKAASDGGILTEPFRVILGYLASGALIFFGFRQHKSDRPLLAQVLLGGSIGVLMLTTFAAHYLFGFVGDSAAFALNIVWVALGLWFSTRFHAQALGVLASAAGVLVPFLIRTSHDQSTLFVAYETLLFVSFMIVALRRRFVALFYVAFILLHLALAIHGLTSDQSGSAIAIGVLIQQLVLLGTVLGFRRLGKHQTGILLASFAVTTLWFKIELSDFWFNLSLILFFAGYAAIAYVSWKKKSDLLPYALTIAAYSLLFYLMNTIDSEYLIGLVLMEGFVAIWLGYVIRSNWQKVSGLIIYILGSIGASAILAEGMDAFLSSSLFIWLALLGTLIGLSQVSAVYAGLEQAQLRKVAYYGIGLLLLGFLSDATQVQAQGYNLNMQHLLLSAVWVIYAIVLIVAGVRIGKKQVRMAGVILLFLTLLKVIFFDLPAVSLMIKAVLFIGLGGVGVLLSRLMYTKK</sequence>
<evidence type="ECO:0000313" key="3">
    <source>
        <dbReference type="EMBL" id="MBB3114369.1"/>
    </source>
</evidence>
<feature type="transmembrane region" description="Helical" evidence="2">
    <location>
        <begin position="539"/>
        <end position="557"/>
    </location>
</feature>
<gene>
    <name evidence="3" type="ORF">FHS18_006490</name>
</gene>
<feature type="transmembrane region" description="Helical" evidence="2">
    <location>
        <begin position="171"/>
        <end position="188"/>
    </location>
</feature>
<feature type="transmembrane region" description="Helical" evidence="2">
    <location>
        <begin position="515"/>
        <end position="533"/>
    </location>
</feature>
<dbReference type="RefSeq" id="WP_183604403.1">
    <property type="nucleotide sequence ID" value="NZ_JACHXK010000030.1"/>
</dbReference>
<dbReference type="InterPro" id="IPR019286">
    <property type="entry name" value="DUF2339_TM"/>
</dbReference>
<comment type="caution">
    <text evidence="3">The sequence shown here is derived from an EMBL/GenBank/DDBJ whole genome shotgun (WGS) entry which is preliminary data.</text>
</comment>
<feature type="transmembrane region" description="Helical" evidence="2">
    <location>
        <begin position="318"/>
        <end position="337"/>
    </location>
</feature>
<evidence type="ECO:0000256" key="2">
    <source>
        <dbReference type="SAM" id="Phobius"/>
    </source>
</evidence>
<accession>A0A7W5B555</accession>
<feature type="transmembrane region" description="Helical" evidence="2">
    <location>
        <begin position="217"/>
        <end position="237"/>
    </location>
</feature>
<dbReference type="Proteomes" id="UP000570361">
    <property type="component" value="Unassembled WGS sequence"/>
</dbReference>
<feature type="transmembrane region" description="Helical" evidence="2">
    <location>
        <begin position="344"/>
        <end position="362"/>
    </location>
</feature>
<dbReference type="Pfam" id="PF10101">
    <property type="entry name" value="DUF2339"/>
    <property type="match status" value="2"/>
</dbReference>
<feature type="coiled-coil region" evidence="1">
    <location>
        <begin position="3"/>
        <end position="30"/>
    </location>
</feature>
<proteinExistence type="predicted"/>
<feature type="transmembrane region" description="Helical" evidence="2">
    <location>
        <begin position="268"/>
        <end position="288"/>
    </location>
</feature>
<keyword evidence="2" id="KW-1133">Transmembrane helix</keyword>
<feature type="transmembrane region" description="Helical" evidence="2">
    <location>
        <begin position="423"/>
        <end position="442"/>
    </location>
</feature>
<feature type="transmembrane region" description="Helical" evidence="2">
    <location>
        <begin position="195"/>
        <end position="211"/>
    </location>
</feature>